<dbReference type="AlphaFoldDB" id="A0A6C0DDM3"/>
<accession>A0A6C0DDM3</accession>
<reference evidence="3" key="1">
    <citation type="journal article" date="2020" name="Nature">
        <title>Giant virus diversity and host interactions through global metagenomics.</title>
        <authorList>
            <person name="Schulz F."/>
            <person name="Roux S."/>
            <person name="Paez-Espino D."/>
            <person name="Jungbluth S."/>
            <person name="Walsh D.A."/>
            <person name="Denef V.J."/>
            <person name="McMahon K.D."/>
            <person name="Konstantinidis K.T."/>
            <person name="Eloe-Fadrosh E.A."/>
            <person name="Kyrpides N.C."/>
            <person name="Woyke T."/>
        </authorList>
    </citation>
    <scope>NUCLEOTIDE SEQUENCE</scope>
    <source>
        <strain evidence="3">GVMAG-M-3300023174-141</strain>
    </source>
</reference>
<protein>
    <submittedName>
        <fullName evidence="3">Uncharacterized protein</fullName>
    </submittedName>
</protein>
<evidence type="ECO:0000313" key="3">
    <source>
        <dbReference type="EMBL" id="QHT14501.1"/>
    </source>
</evidence>
<name>A0A6C0DDM3_9ZZZZ</name>
<proteinExistence type="predicted"/>
<dbReference type="EMBL" id="MN739586">
    <property type="protein sequence ID" value="QHT14501.1"/>
    <property type="molecule type" value="Genomic_DNA"/>
</dbReference>
<sequence>MILYGLILFAMLYGGLYILYSINYVGGTVLYDSPITQLLFPWIKDRIYPIWGFNSLGMMNSDSTKHGAGQFWAENKQGFVPTKQASGGLDPSGEMREVEPQPDVELREGYDPIPTIRNIYDDSSIPSTKKVDVGWWGY</sequence>
<keyword evidence="2" id="KW-0472">Membrane</keyword>
<organism evidence="3">
    <name type="scientific">viral metagenome</name>
    <dbReference type="NCBI Taxonomy" id="1070528"/>
    <lineage>
        <taxon>unclassified sequences</taxon>
        <taxon>metagenomes</taxon>
        <taxon>organismal metagenomes</taxon>
    </lineage>
</organism>
<keyword evidence="2" id="KW-1133">Transmembrane helix</keyword>
<evidence type="ECO:0000256" key="1">
    <source>
        <dbReference type="SAM" id="MobiDB-lite"/>
    </source>
</evidence>
<feature type="compositionally biased region" description="Basic and acidic residues" evidence="1">
    <location>
        <begin position="93"/>
        <end position="107"/>
    </location>
</feature>
<feature type="transmembrane region" description="Helical" evidence="2">
    <location>
        <begin position="6"/>
        <end position="31"/>
    </location>
</feature>
<feature type="region of interest" description="Disordered" evidence="1">
    <location>
        <begin position="83"/>
        <end position="107"/>
    </location>
</feature>
<evidence type="ECO:0000256" key="2">
    <source>
        <dbReference type="SAM" id="Phobius"/>
    </source>
</evidence>
<keyword evidence="2" id="KW-0812">Transmembrane</keyword>